<organism evidence="11 12">
    <name type="scientific">Balneatrix alpica</name>
    <dbReference type="NCBI Taxonomy" id="75684"/>
    <lineage>
        <taxon>Bacteria</taxon>
        <taxon>Pseudomonadati</taxon>
        <taxon>Pseudomonadota</taxon>
        <taxon>Gammaproteobacteria</taxon>
        <taxon>Oceanospirillales</taxon>
        <taxon>Balneatrichaceae</taxon>
        <taxon>Balneatrix</taxon>
    </lineage>
</organism>
<comment type="function">
    <text evidence="9">Catalyzes the condensation of para-aminobenzoate (pABA) with 6-hydroxymethyl-7,8-dihydropterin diphosphate (DHPt-PP) to form 7,8-dihydropteroate (H2Pte), the immediate precursor of folate derivatives.</text>
</comment>
<dbReference type="GO" id="GO:0004156">
    <property type="term" value="F:dihydropteroate synthase activity"/>
    <property type="evidence" value="ECO:0007669"/>
    <property type="project" value="UniProtKB-EC"/>
</dbReference>
<evidence type="ECO:0000256" key="4">
    <source>
        <dbReference type="ARBA" id="ARBA00012458"/>
    </source>
</evidence>
<comment type="pathway">
    <text evidence="3 9">Cofactor biosynthesis; tetrahydrofolate biosynthesis; 7,8-dihydrofolate from 2-amino-4-hydroxy-6-hydroxymethyl-7,8-dihydropteridine diphosphate and 4-aminobenzoate: step 1/2.</text>
</comment>
<evidence type="ECO:0000256" key="5">
    <source>
        <dbReference type="ARBA" id="ARBA00022679"/>
    </source>
</evidence>
<dbReference type="RefSeq" id="WP_027312060.1">
    <property type="nucleotide sequence ID" value="NZ_JBHLZN010000002.1"/>
</dbReference>
<dbReference type="Proteomes" id="UP001589628">
    <property type="component" value="Unassembled WGS sequence"/>
</dbReference>
<comment type="caution">
    <text evidence="11">The sequence shown here is derived from an EMBL/GenBank/DDBJ whole genome shotgun (WGS) entry which is preliminary data.</text>
</comment>
<reference evidence="11 12" key="1">
    <citation type="submission" date="2024-09" db="EMBL/GenBank/DDBJ databases">
        <authorList>
            <person name="Sun Q."/>
            <person name="Mori K."/>
        </authorList>
    </citation>
    <scope>NUCLEOTIDE SEQUENCE [LARGE SCALE GENOMIC DNA]</scope>
    <source>
        <strain evidence="11 12">ATCC 51285</strain>
    </source>
</reference>
<keyword evidence="5 9" id="KW-0808">Transferase</keyword>
<protein>
    <recommendedName>
        <fullName evidence="4 9">Dihydropteroate synthase</fullName>
        <shortName evidence="9">DHPS</shortName>
        <ecNumber evidence="4 9">2.5.1.15</ecNumber>
    </recommendedName>
    <alternativeName>
        <fullName evidence="9">Dihydropteroate pyrophosphorylase</fullName>
    </alternativeName>
</protein>
<evidence type="ECO:0000256" key="6">
    <source>
        <dbReference type="ARBA" id="ARBA00022723"/>
    </source>
</evidence>
<dbReference type="EC" id="2.5.1.15" evidence="4 9"/>
<sequence>MAQLISKGRQLSLSQPQVMGILNVTPDSFSDGGRVYKTLDKALFLAEQMMHEGAAIIDVGGESTRPGAAPVSEQEEIERVVPVVEAIAARLDVWVSVDSSTPAVMTSSARAGAAMLNDVRAFQRPGALEAAAAASIPLCVMHMQGEPQTMQSAPEYQDVVKQVKSFLLERACRCQEYGIAAEQIVLDPGFGFGKSLSHNLRLMQSLVELTELDYPLLIGVSRKSMIGQVTGKTVDQRLAGGLALAVMAYERGARIFRVHDVAATVDALRMAAAVMEER</sequence>
<dbReference type="SUPFAM" id="SSF51717">
    <property type="entry name" value="Dihydropteroate synthetase-like"/>
    <property type="match status" value="1"/>
</dbReference>
<dbReference type="InterPro" id="IPR011005">
    <property type="entry name" value="Dihydropteroate_synth-like_sf"/>
</dbReference>
<gene>
    <name evidence="11" type="primary">folP</name>
    <name evidence="11" type="ORF">ACFFLH_09440</name>
</gene>
<keyword evidence="7 9" id="KW-0460">Magnesium</keyword>
<evidence type="ECO:0000256" key="9">
    <source>
        <dbReference type="RuleBase" id="RU361205"/>
    </source>
</evidence>
<evidence type="ECO:0000256" key="1">
    <source>
        <dbReference type="ARBA" id="ARBA00000012"/>
    </source>
</evidence>
<dbReference type="PANTHER" id="PTHR20941">
    <property type="entry name" value="FOLATE SYNTHESIS PROTEINS"/>
    <property type="match status" value="1"/>
</dbReference>
<feature type="domain" description="Pterin-binding" evidence="10">
    <location>
        <begin position="16"/>
        <end position="269"/>
    </location>
</feature>
<dbReference type="PANTHER" id="PTHR20941:SF1">
    <property type="entry name" value="FOLIC ACID SYNTHESIS PROTEIN FOL1"/>
    <property type="match status" value="1"/>
</dbReference>
<comment type="catalytic activity">
    <reaction evidence="1">
        <text>(7,8-dihydropterin-6-yl)methyl diphosphate + 4-aminobenzoate = 7,8-dihydropteroate + diphosphate</text>
        <dbReference type="Rhea" id="RHEA:19949"/>
        <dbReference type="ChEBI" id="CHEBI:17836"/>
        <dbReference type="ChEBI" id="CHEBI:17839"/>
        <dbReference type="ChEBI" id="CHEBI:33019"/>
        <dbReference type="ChEBI" id="CHEBI:72950"/>
        <dbReference type="EC" id="2.5.1.15"/>
    </reaction>
</comment>
<dbReference type="EMBL" id="JBHLZN010000002">
    <property type="protein sequence ID" value="MFB9886634.1"/>
    <property type="molecule type" value="Genomic_DNA"/>
</dbReference>
<evidence type="ECO:0000256" key="7">
    <source>
        <dbReference type="ARBA" id="ARBA00022842"/>
    </source>
</evidence>
<dbReference type="Pfam" id="PF00809">
    <property type="entry name" value="Pterin_bind"/>
    <property type="match status" value="1"/>
</dbReference>
<evidence type="ECO:0000313" key="11">
    <source>
        <dbReference type="EMBL" id="MFB9886634.1"/>
    </source>
</evidence>
<keyword evidence="6 9" id="KW-0479">Metal-binding</keyword>
<evidence type="ECO:0000259" key="10">
    <source>
        <dbReference type="PROSITE" id="PS50972"/>
    </source>
</evidence>
<keyword evidence="12" id="KW-1185">Reference proteome</keyword>
<dbReference type="InterPro" id="IPR045031">
    <property type="entry name" value="DHP_synth-like"/>
</dbReference>
<dbReference type="PROSITE" id="PS50972">
    <property type="entry name" value="PTERIN_BINDING"/>
    <property type="match status" value="1"/>
</dbReference>
<accession>A0ABV5ZET4</accession>
<keyword evidence="8 9" id="KW-0289">Folate biosynthesis</keyword>
<name>A0ABV5ZET4_9GAMM</name>
<evidence type="ECO:0000313" key="12">
    <source>
        <dbReference type="Proteomes" id="UP001589628"/>
    </source>
</evidence>
<dbReference type="InterPro" id="IPR000489">
    <property type="entry name" value="Pterin-binding_dom"/>
</dbReference>
<dbReference type="InterPro" id="IPR006390">
    <property type="entry name" value="DHP_synth_dom"/>
</dbReference>
<evidence type="ECO:0000256" key="8">
    <source>
        <dbReference type="ARBA" id="ARBA00022909"/>
    </source>
</evidence>
<comment type="cofactor">
    <cofactor evidence="2 9">
        <name>Mg(2+)</name>
        <dbReference type="ChEBI" id="CHEBI:18420"/>
    </cofactor>
</comment>
<evidence type="ECO:0000256" key="2">
    <source>
        <dbReference type="ARBA" id="ARBA00001946"/>
    </source>
</evidence>
<evidence type="ECO:0000256" key="3">
    <source>
        <dbReference type="ARBA" id="ARBA00004763"/>
    </source>
</evidence>
<dbReference type="PROSITE" id="PS00792">
    <property type="entry name" value="DHPS_1"/>
    <property type="match status" value="1"/>
</dbReference>
<dbReference type="Gene3D" id="3.20.20.20">
    <property type="entry name" value="Dihydropteroate synthase-like"/>
    <property type="match status" value="1"/>
</dbReference>
<dbReference type="CDD" id="cd00739">
    <property type="entry name" value="DHPS"/>
    <property type="match status" value="1"/>
</dbReference>
<dbReference type="PROSITE" id="PS00793">
    <property type="entry name" value="DHPS_2"/>
    <property type="match status" value="1"/>
</dbReference>
<proteinExistence type="inferred from homology"/>
<comment type="similarity">
    <text evidence="9">Belongs to the DHPS family.</text>
</comment>
<dbReference type="NCBIfam" id="TIGR01496">
    <property type="entry name" value="DHPS"/>
    <property type="match status" value="1"/>
</dbReference>